<dbReference type="GO" id="GO:1990904">
    <property type="term" value="C:ribonucleoprotein complex"/>
    <property type="evidence" value="ECO:0007669"/>
    <property type="project" value="UniProtKB-KW"/>
</dbReference>
<dbReference type="PROSITE" id="PS51462">
    <property type="entry name" value="NUDIX"/>
    <property type="match status" value="1"/>
</dbReference>
<evidence type="ECO:0000256" key="1">
    <source>
        <dbReference type="ARBA" id="ARBA00004173"/>
    </source>
</evidence>
<evidence type="ECO:0000256" key="3">
    <source>
        <dbReference type="ARBA" id="ARBA00022946"/>
    </source>
</evidence>
<feature type="domain" description="Nudix hydrolase" evidence="9">
    <location>
        <begin position="62"/>
        <end position="209"/>
    </location>
</feature>
<name>A0ABD1F1R6_HYPHA</name>
<dbReference type="InterPro" id="IPR015797">
    <property type="entry name" value="NUDIX_hydrolase-like_dom_sf"/>
</dbReference>
<keyword evidence="11" id="KW-1185">Reference proteome</keyword>
<dbReference type="SUPFAM" id="SSF55811">
    <property type="entry name" value="Nudix"/>
    <property type="match status" value="1"/>
</dbReference>
<dbReference type="GO" id="GO:0005840">
    <property type="term" value="C:ribosome"/>
    <property type="evidence" value="ECO:0007669"/>
    <property type="project" value="UniProtKB-KW"/>
</dbReference>
<proteinExistence type="inferred from homology"/>
<evidence type="ECO:0000256" key="5">
    <source>
        <dbReference type="ARBA" id="ARBA00023128"/>
    </source>
</evidence>
<evidence type="ECO:0000313" key="10">
    <source>
        <dbReference type="EMBL" id="KAL1506809.1"/>
    </source>
</evidence>
<dbReference type="CDD" id="cd04661">
    <property type="entry name" value="NUDIX_MRP_L46"/>
    <property type="match status" value="1"/>
</dbReference>
<dbReference type="InterPro" id="IPR040008">
    <property type="entry name" value="Ribosomal_mL46"/>
</dbReference>
<dbReference type="Gene3D" id="3.90.79.10">
    <property type="entry name" value="Nucleoside Triphosphate Pyrophosphohydrolase"/>
    <property type="match status" value="1"/>
</dbReference>
<evidence type="ECO:0000313" key="11">
    <source>
        <dbReference type="Proteomes" id="UP001566132"/>
    </source>
</evidence>
<organism evidence="10 11">
    <name type="scientific">Hypothenemus hampei</name>
    <name type="common">Coffee berry borer</name>
    <dbReference type="NCBI Taxonomy" id="57062"/>
    <lineage>
        <taxon>Eukaryota</taxon>
        <taxon>Metazoa</taxon>
        <taxon>Ecdysozoa</taxon>
        <taxon>Arthropoda</taxon>
        <taxon>Hexapoda</taxon>
        <taxon>Insecta</taxon>
        <taxon>Pterygota</taxon>
        <taxon>Neoptera</taxon>
        <taxon>Endopterygota</taxon>
        <taxon>Coleoptera</taxon>
        <taxon>Polyphaga</taxon>
        <taxon>Cucujiformia</taxon>
        <taxon>Curculionidae</taxon>
        <taxon>Scolytinae</taxon>
        <taxon>Hypothenemus</taxon>
    </lineage>
</organism>
<evidence type="ECO:0000256" key="2">
    <source>
        <dbReference type="ARBA" id="ARBA00009070"/>
    </source>
</evidence>
<dbReference type="InterPro" id="IPR000086">
    <property type="entry name" value="NUDIX_hydrolase_dom"/>
</dbReference>
<dbReference type="PANTHER" id="PTHR13124">
    <property type="entry name" value="39S RIBOSOMAL PROTEIN L46, MITOCHONDRIAL PRECURSOR-RELATED"/>
    <property type="match status" value="1"/>
</dbReference>
<keyword evidence="4" id="KW-0689">Ribosomal protein</keyword>
<evidence type="ECO:0000256" key="7">
    <source>
        <dbReference type="ARBA" id="ARBA00035190"/>
    </source>
</evidence>
<dbReference type="Pfam" id="PF00293">
    <property type="entry name" value="NUDIX"/>
    <property type="match status" value="1"/>
</dbReference>
<dbReference type="FunFam" id="3.90.79.10:FF:000018">
    <property type="entry name" value="39S ribosomal protein L46, mitochondrial"/>
    <property type="match status" value="1"/>
</dbReference>
<evidence type="ECO:0000259" key="9">
    <source>
        <dbReference type="PROSITE" id="PS51462"/>
    </source>
</evidence>
<keyword evidence="3" id="KW-0809">Transit peptide</keyword>
<comment type="similarity">
    <text evidence="2">Belongs to the mitochondrion-specific ribosomal protein mL46 family.</text>
</comment>
<protein>
    <recommendedName>
        <fullName evidence="7">Large ribosomal subunit protein mL46</fullName>
    </recommendedName>
    <alternativeName>
        <fullName evidence="8">39S ribosomal protein L46, mitochondrial</fullName>
    </alternativeName>
</protein>
<reference evidence="10 11" key="1">
    <citation type="submission" date="2024-05" db="EMBL/GenBank/DDBJ databases">
        <title>Genetic variation in Jamaican populations of the coffee berry borer (Hypothenemus hampei).</title>
        <authorList>
            <person name="Errbii M."/>
            <person name="Myrie A."/>
        </authorList>
    </citation>
    <scope>NUCLEOTIDE SEQUENCE [LARGE SCALE GENOMIC DNA]</scope>
    <source>
        <strain evidence="10">JA-Hopewell-2020-01-JO</strain>
        <tissue evidence="10">Whole body</tissue>
    </source>
</reference>
<dbReference type="PANTHER" id="PTHR13124:SF12">
    <property type="entry name" value="LARGE RIBOSOMAL SUBUNIT PROTEIN ML46"/>
    <property type="match status" value="1"/>
</dbReference>
<evidence type="ECO:0000256" key="4">
    <source>
        <dbReference type="ARBA" id="ARBA00022980"/>
    </source>
</evidence>
<comment type="subcellular location">
    <subcellularLocation>
        <location evidence="1">Mitochondrion</location>
    </subcellularLocation>
</comment>
<evidence type="ECO:0000256" key="8">
    <source>
        <dbReference type="ARBA" id="ARBA00035534"/>
    </source>
</evidence>
<keyword evidence="5" id="KW-0496">Mitochondrion</keyword>
<dbReference type="GO" id="GO:0005743">
    <property type="term" value="C:mitochondrial inner membrane"/>
    <property type="evidence" value="ECO:0007669"/>
    <property type="project" value="UniProtKB-ARBA"/>
</dbReference>
<gene>
    <name evidence="10" type="ORF">ABEB36_006100</name>
</gene>
<sequence>MVSCIFGTYWLRETNVDSNVLPEHVKNNIRKAQLQKKDVDDIDITTKQTTQDLIDAWKDEFAKFIPSSRITEADKSKDVTSMKRKLDKPLVFVLDQKIGDQSFYLLPQGKREEGETLRQCAERVVKEKCGNDIKVQIFGNAPCGFYKYKYPKPLRNEDSVGAKIFVYFARYSSGQISNSKAKYQWLDKLELEKTWPESYKKSLLPILFD</sequence>
<evidence type="ECO:0000256" key="6">
    <source>
        <dbReference type="ARBA" id="ARBA00023274"/>
    </source>
</evidence>
<dbReference type="InterPro" id="IPR033650">
    <property type="entry name" value="Ribosomal_mL46_NUDIX"/>
</dbReference>
<dbReference type="AlphaFoldDB" id="A0ABD1F1R6"/>
<dbReference type="EMBL" id="JBDJPC010000004">
    <property type="protein sequence ID" value="KAL1506809.1"/>
    <property type="molecule type" value="Genomic_DNA"/>
</dbReference>
<comment type="caution">
    <text evidence="10">The sequence shown here is derived from an EMBL/GenBank/DDBJ whole genome shotgun (WGS) entry which is preliminary data.</text>
</comment>
<keyword evidence="6" id="KW-0687">Ribonucleoprotein</keyword>
<dbReference type="Proteomes" id="UP001566132">
    <property type="component" value="Unassembled WGS sequence"/>
</dbReference>
<accession>A0ABD1F1R6</accession>